<comment type="caution">
    <text evidence="4">The sequence shown here is derived from an EMBL/GenBank/DDBJ whole genome shotgun (WGS) entry which is preliminary data.</text>
</comment>
<feature type="region of interest" description="Disordered" evidence="1">
    <location>
        <begin position="221"/>
        <end position="273"/>
    </location>
</feature>
<feature type="chain" id="PRO_5047169158" evidence="3">
    <location>
        <begin position="27"/>
        <end position="273"/>
    </location>
</feature>
<sequence>MSTLWELSFGRPILFILWTSPSSALAQLIQESSIPSTLATLASSTSASPPTLSTSSNPEPTTFASSSIAFIQSATSSSPGTTDTSSADIETDATSLLNYYFIFVALFLCFIALAFFYFHRRSKLRKERFRNSVQNALAHDLDGWVYTRRWVHGSWRPGDSGVSRREEGLNEHGEAPPPYAPAAETGNAAGLGGVDIREGHQTGYGGGSTATIAVPLQSFSGDGRALADPPEYQEAAWPLNDTSDRDLRALELSADPSRRYLPRLTRNPNGPGP</sequence>
<evidence type="ECO:0000313" key="4">
    <source>
        <dbReference type="EMBL" id="KAJ9657886.1"/>
    </source>
</evidence>
<keyword evidence="3" id="KW-0732">Signal</keyword>
<keyword evidence="2" id="KW-1133">Transmembrane helix</keyword>
<organism evidence="4 5">
    <name type="scientific">Coniosporium apollinis</name>
    <dbReference type="NCBI Taxonomy" id="61459"/>
    <lineage>
        <taxon>Eukaryota</taxon>
        <taxon>Fungi</taxon>
        <taxon>Dikarya</taxon>
        <taxon>Ascomycota</taxon>
        <taxon>Pezizomycotina</taxon>
        <taxon>Dothideomycetes</taxon>
        <taxon>Dothideomycetes incertae sedis</taxon>
        <taxon>Coniosporium</taxon>
    </lineage>
</organism>
<proteinExistence type="predicted"/>
<reference evidence="4" key="1">
    <citation type="submission" date="2022-10" db="EMBL/GenBank/DDBJ databases">
        <title>Culturing micro-colonial fungi from biological soil crusts in the Mojave desert and describing Neophaeococcomyces mojavensis, and introducing the new genera and species Taxawa tesnikishii.</title>
        <authorList>
            <person name="Kurbessoian T."/>
            <person name="Stajich J.E."/>
        </authorList>
    </citation>
    <scope>NUCLEOTIDE SEQUENCE</scope>
    <source>
        <strain evidence="4">TK_1</strain>
    </source>
</reference>
<protein>
    <submittedName>
        <fullName evidence="4">Uncharacterized protein</fullName>
    </submittedName>
</protein>
<dbReference type="Proteomes" id="UP001172684">
    <property type="component" value="Unassembled WGS sequence"/>
</dbReference>
<name>A0ABQ9NK54_9PEZI</name>
<accession>A0ABQ9NK54</accession>
<keyword evidence="5" id="KW-1185">Reference proteome</keyword>
<evidence type="ECO:0000256" key="1">
    <source>
        <dbReference type="SAM" id="MobiDB-lite"/>
    </source>
</evidence>
<dbReference type="EMBL" id="JAPDRL010000094">
    <property type="protein sequence ID" value="KAJ9657886.1"/>
    <property type="molecule type" value="Genomic_DNA"/>
</dbReference>
<feature type="signal peptide" evidence="3">
    <location>
        <begin position="1"/>
        <end position="26"/>
    </location>
</feature>
<feature type="region of interest" description="Disordered" evidence="1">
    <location>
        <begin position="157"/>
        <end position="208"/>
    </location>
</feature>
<keyword evidence="2" id="KW-0472">Membrane</keyword>
<evidence type="ECO:0000313" key="5">
    <source>
        <dbReference type="Proteomes" id="UP001172684"/>
    </source>
</evidence>
<feature type="transmembrane region" description="Helical" evidence="2">
    <location>
        <begin position="99"/>
        <end position="118"/>
    </location>
</feature>
<feature type="compositionally biased region" description="Basic and acidic residues" evidence="1">
    <location>
        <begin position="162"/>
        <end position="174"/>
    </location>
</feature>
<evidence type="ECO:0000256" key="2">
    <source>
        <dbReference type="SAM" id="Phobius"/>
    </source>
</evidence>
<gene>
    <name evidence="4" type="ORF">H2201_007995</name>
</gene>
<evidence type="ECO:0000256" key="3">
    <source>
        <dbReference type="SAM" id="SignalP"/>
    </source>
</evidence>
<keyword evidence="2" id="KW-0812">Transmembrane</keyword>